<gene>
    <name evidence="1" type="ORF">ABT39_MTgene3112</name>
</gene>
<protein>
    <submittedName>
        <fullName evidence="1">Uncharacterized protein</fullName>
    </submittedName>
</protein>
<organism evidence="1">
    <name type="scientific">Picea glauca</name>
    <name type="common">White spruce</name>
    <name type="synonym">Pinus glauca</name>
    <dbReference type="NCBI Taxonomy" id="3330"/>
    <lineage>
        <taxon>Eukaryota</taxon>
        <taxon>Viridiplantae</taxon>
        <taxon>Streptophyta</taxon>
        <taxon>Embryophyta</taxon>
        <taxon>Tracheophyta</taxon>
        <taxon>Spermatophyta</taxon>
        <taxon>Pinopsida</taxon>
        <taxon>Pinidae</taxon>
        <taxon>Conifers I</taxon>
        <taxon>Pinales</taxon>
        <taxon>Pinaceae</taxon>
        <taxon>Picea</taxon>
    </lineage>
</organism>
<name>A0A101M2M7_PICGL</name>
<sequence>MIWIKTTITYIAGAEESSYPDRIGNTTAFEGPDQGSHVNLICSPAAYRLHAIRNTSYHTTTYQSMPYPYSYSSYRSSRKSAEEGEALDRQFLQPNKVGQLWVGGEWLYMHYGSSLICFLLPGPSVLSSVRLS</sequence>
<keyword evidence="1" id="KW-0496">Mitochondrion</keyword>
<accession>A0A101M2M7</accession>
<dbReference type="EMBL" id="LKAM01000002">
    <property type="protein sequence ID" value="KUM49885.1"/>
    <property type="molecule type" value="Genomic_DNA"/>
</dbReference>
<evidence type="ECO:0000313" key="1">
    <source>
        <dbReference type="EMBL" id="KUM49885.1"/>
    </source>
</evidence>
<reference evidence="1" key="1">
    <citation type="journal article" date="2015" name="Genome Biol. Evol.">
        <title>Organellar Genomes of White Spruce (Picea glauca): Assembly and Annotation.</title>
        <authorList>
            <person name="Jackman S.D."/>
            <person name="Warren R.L."/>
            <person name="Gibb E.A."/>
            <person name="Vandervalk B.P."/>
            <person name="Mohamadi H."/>
            <person name="Chu J."/>
            <person name="Raymond A."/>
            <person name="Pleasance S."/>
            <person name="Coope R."/>
            <person name="Wildung M.R."/>
            <person name="Ritland C.E."/>
            <person name="Bousquet J."/>
            <person name="Jones S.J."/>
            <person name="Bohlmann J."/>
            <person name="Birol I."/>
        </authorList>
    </citation>
    <scope>NUCLEOTIDE SEQUENCE [LARGE SCALE GENOMIC DNA]</scope>
    <source>
        <tissue evidence="1">Flushing bud</tissue>
    </source>
</reference>
<proteinExistence type="predicted"/>
<dbReference type="AlphaFoldDB" id="A0A101M2M7"/>
<comment type="caution">
    <text evidence="1">The sequence shown here is derived from an EMBL/GenBank/DDBJ whole genome shotgun (WGS) entry which is preliminary data.</text>
</comment>
<geneLocation type="mitochondrion" evidence="1"/>